<dbReference type="EMBL" id="LXQA010599135">
    <property type="protein sequence ID" value="MCI61398.1"/>
    <property type="molecule type" value="Genomic_DNA"/>
</dbReference>
<dbReference type="Proteomes" id="UP000265520">
    <property type="component" value="Unassembled WGS sequence"/>
</dbReference>
<keyword evidence="2" id="KW-1185">Reference proteome</keyword>
<evidence type="ECO:0000313" key="1">
    <source>
        <dbReference type="EMBL" id="MCI61398.1"/>
    </source>
</evidence>
<sequence length="56" mass="6310">AKNEPWQAQETLGMILVKILHWVASRPVACSLAPRLALLRWFKPLVPARLPQGTVH</sequence>
<accession>A0A392TKC1</accession>
<evidence type="ECO:0000313" key="2">
    <source>
        <dbReference type="Proteomes" id="UP000265520"/>
    </source>
</evidence>
<name>A0A392TKC1_9FABA</name>
<protein>
    <submittedName>
        <fullName evidence="1">Uncharacterized protein</fullName>
    </submittedName>
</protein>
<comment type="caution">
    <text evidence="1">The sequence shown here is derived from an EMBL/GenBank/DDBJ whole genome shotgun (WGS) entry which is preliminary data.</text>
</comment>
<feature type="non-terminal residue" evidence="1">
    <location>
        <position position="56"/>
    </location>
</feature>
<organism evidence="1 2">
    <name type="scientific">Trifolium medium</name>
    <dbReference type="NCBI Taxonomy" id="97028"/>
    <lineage>
        <taxon>Eukaryota</taxon>
        <taxon>Viridiplantae</taxon>
        <taxon>Streptophyta</taxon>
        <taxon>Embryophyta</taxon>
        <taxon>Tracheophyta</taxon>
        <taxon>Spermatophyta</taxon>
        <taxon>Magnoliopsida</taxon>
        <taxon>eudicotyledons</taxon>
        <taxon>Gunneridae</taxon>
        <taxon>Pentapetalae</taxon>
        <taxon>rosids</taxon>
        <taxon>fabids</taxon>
        <taxon>Fabales</taxon>
        <taxon>Fabaceae</taxon>
        <taxon>Papilionoideae</taxon>
        <taxon>50 kb inversion clade</taxon>
        <taxon>NPAAA clade</taxon>
        <taxon>Hologalegina</taxon>
        <taxon>IRL clade</taxon>
        <taxon>Trifolieae</taxon>
        <taxon>Trifolium</taxon>
    </lineage>
</organism>
<dbReference type="AlphaFoldDB" id="A0A392TKC1"/>
<feature type="non-terminal residue" evidence="1">
    <location>
        <position position="1"/>
    </location>
</feature>
<proteinExistence type="predicted"/>
<reference evidence="1 2" key="1">
    <citation type="journal article" date="2018" name="Front. Plant Sci.">
        <title>Red Clover (Trifolium pratense) and Zigzag Clover (T. medium) - A Picture of Genomic Similarities and Differences.</title>
        <authorList>
            <person name="Dluhosova J."/>
            <person name="Istvanek J."/>
            <person name="Nedelnik J."/>
            <person name="Repkova J."/>
        </authorList>
    </citation>
    <scope>NUCLEOTIDE SEQUENCE [LARGE SCALE GENOMIC DNA]</scope>
    <source>
        <strain evidence="2">cv. 10/8</strain>
        <tissue evidence="1">Leaf</tissue>
    </source>
</reference>